<dbReference type="EMBL" id="LAZR01000004">
    <property type="protein sequence ID" value="KKO10850.1"/>
    <property type="molecule type" value="Genomic_DNA"/>
</dbReference>
<evidence type="ECO:0000313" key="1">
    <source>
        <dbReference type="EMBL" id="KKO10850.1"/>
    </source>
</evidence>
<comment type="caution">
    <text evidence="1">The sequence shown here is derived from an EMBL/GenBank/DDBJ whole genome shotgun (WGS) entry which is preliminary data.</text>
</comment>
<proteinExistence type="predicted"/>
<evidence type="ECO:0008006" key="2">
    <source>
        <dbReference type="Google" id="ProtNLM"/>
    </source>
</evidence>
<dbReference type="SMART" id="SM01236">
    <property type="entry name" value="Haem_oxygenase_2"/>
    <property type="match status" value="1"/>
</dbReference>
<accession>A0A0F9W3D7</accession>
<dbReference type="InterPro" id="IPR016084">
    <property type="entry name" value="Haem_Oase-like_multi-hlx"/>
</dbReference>
<reference evidence="1" key="1">
    <citation type="journal article" date="2015" name="Nature">
        <title>Complex archaea that bridge the gap between prokaryotes and eukaryotes.</title>
        <authorList>
            <person name="Spang A."/>
            <person name="Saw J.H."/>
            <person name="Jorgensen S.L."/>
            <person name="Zaremba-Niedzwiedzka K."/>
            <person name="Martijn J."/>
            <person name="Lind A.E."/>
            <person name="van Eijk R."/>
            <person name="Schleper C."/>
            <person name="Guy L."/>
            <person name="Ettema T.J."/>
        </authorList>
    </citation>
    <scope>NUCLEOTIDE SEQUENCE</scope>
</reference>
<sequence length="224" mass="24994">MKFYDELRQATVTEKKYLFSSPLIQGALQGKVDVSSYSAFLAQAFHHVSHTVPLLMACGARLPARMEWLRGAMAEYIEEEYGHQEWILNDIKACGGDAEAVRHGRPALATELMVSTMYDRINRLNPVSMLGMIFVLEGTSIELATNAANTLQASLKLPEAAFSYLSSHGALDQEHMKFYEKLVNRLDDDDDKACVIDTARVIYTLYAQMFRTLPASGEQYALAG</sequence>
<gene>
    <name evidence="1" type="ORF">LCGC14_0023330</name>
</gene>
<dbReference type="SUPFAM" id="SSF48613">
    <property type="entry name" value="Heme oxygenase-like"/>
    <property type="match status" value="1"/>
</dbReference>
<dbReference type="Gene3D" id="1.20.910.10">
    <property type="entry name" value="Heme oxygenase-like"/>
    <property type="match status" value="1"/>
</dbReference>
<dbReference type="Pfam" id="PF14518">
    <property type="entry name" value="Haem_oxygenas_2"/>
    <property type="match status" value="1"/>
</dbReference>
<protein>
    <recommendedName>
        <fullName evidence="2">Thiaminase-2/PQQC domain-containing protein</fullName>
    </recommendedName>
</protein>
<name>A0A0F9W3D7_9ZZZZ</name>
<organism evidence="1">
    <name type="scientific">marine sediment metagenome</name>
    <dbReference type="NCBI Taxonomy" id="412755"/>
    <lineage>
        <taxon>unclassified sequences</taxon>
        <taxon>metagenomes</taxon>
        <taxon>ecological metagenomes</taxon>
    </lineage>
</organism>
<dbReference type="AlphaFoldDB" id="A0A0F9W3D7"/>